<proteinExistence type="predicted"/>
<sequence>MKEPVPFQPRIVAFFCHWCSYGAADLAGVSRLEYPADFRAVRIPCTGSMSPKYILHALRQGADGVWVSGCHPGDCHYATGNLHARRRLELLKNMLAYIGIEEGRIHFSWISSAEAQKFQQMAISVVESVRALGPNTRLVKSIRNNAIPPIPPFTNGNGYADNGYTRGGAQTTSGNAAGGREEQS</sequence>
<dbReference type="EMBL" id="BLVP01000006">
    <property type="protein sequence ID" value="GFM36515.1"/>
    <property type="molecule type" value="Genomic_DNA"/>
</dbReference>
<evidence type="ECO:0000256" key="3">
    <source>
        <dbReference type="ARBA" id="ARBA00023004"/>
    </source>
</evidence>
<evidence type="ECO:0000313" key="7">
    <source>
        <dbReference type="EMBL" id="GFM36515.1"/>
    </source>
</evidence>
<dbReference type="GO" id="GO:0046872">
    <property type="term" value="F:metal ion binding"/>
    <property type="evidence" value="ECO:0007669"/>
    <property type="project" value="UniProtKB-KW"/>
</dbReference>
<feature type="domain" description="F420-non-reducing hydrogenase iron-sulfur subunit D" evidence="6">
    <location>
        <begin position="11"/>
        <end position="133"/>
    </location>
</feature>
<name>A0A7J0BTQ9_9BACT</name>
<keyword evidence="3" id="KW-0408">Iron</keyword>
<keyword evidence="8" id="KW-1185">Reference proteome</keyword>
<dbReference type="Proteomes" id="UP000503820">
    <property type="component" value="Unassembled WGS sequence"/>
</dbReference>
<evidence type="ECO:0000256" key="2">
    <source>
        <dbReference type="ARBA" id="ARBA00023002"/>
    </source>
</evidence>
<protein>
    <recommendedName>
        <fullName evidence="6">F420-non-reducing hydrogenase iron-sulfur subunit D domain-containing protein</fullName>
    </recommendedName>
</protein>
<dbReference type="InterPro" id="IPR003813">
    <property type="entry name" value="MvhD/FlpD"/>
</dbReference>
<dbReference type="AlphaFoldDB" id="A0A7J0BTQ9"/>
<keyword evidence="2" id="KW-0560">Oxidoreductase</keyword>
<comment type="caution">
    <text evidence="7">The sequence shown here is derived from an EMBL/GenBank/DDBJ whole genome shotgun (WGS) entry which is preliminary data.</text>
</comment>
<reference evidence="7 8" key="1">
    <citation type="submission" date="2020-05" db="EMBL/GenBank/DDBJ databases">
        <title>Draft genome sequence of Desulfovibrio psychrotolerans JS1T.</title>
        <authorList>
            <person name="Ueno A."/>
            <person name="Tamazawa S."/>
            <person name="Tamamura S."/>
            <person name="Murakami T."/>
            <person name="Kiyama T."/>
            <person name="Inomata H."/>
            <person name="Amano Y."/>
            <person name="Miyakawa K."/>
            <person name="Tamaki H."/>
            <person name="Naganuma T."/>
            <person name="Kaneko K."/>
        </authorList>
    </citation>
    <scope>NUCLEOTIDE SEQUENCE [LARGE SCALE GENOMIC DNA]</scope>
    <source>
        <strain evidence="7 8">JS1</strain>
    </source>
</reference>
<dbReference type="GO" id="GO:0016491">
    <property type="term" value="F:oxidoreductase activity"/>
    <property type="evidence" value="ECO:0007669"/>
    <property type="project" value="UniProtKB-KW"/>
</dbReference>
<evidence type="ECO:0000256" key="1">
    <source>
        <dbReference type="ARBA" id="ARBA00022723"/>
    </source>
</evidence>
<evidence type="ECO:0000256" key="5">
    <source>
        <dbReference type="SAM" id="MobiDB-lite"/>
    </source>
</evidence>
<gene>
    <name evidence="7" type="ORF">DSM19430T_11990</name>
</gene>
<evidence type="ECO:0000256" key="4">
    <source>
        <dbReference type="ARBA" id="ARBA00023014"/>
    </source>
</evidence>
<keyword evidence="4" id="KW-0411">Iron-sulfur</keyword>
<dbReference type="Pfam" id="PF02662">
    <property type="entry name" value="FlpD"/>
    <property type="match status" value="1"/>
</dbReference>
<evidence type="ECO:0000313" key="8">
    <source>
        <dbReference type="Proteomes" id="UP000503820"/>
    </source>
</evidence>
<feature type="region of interest" description="Disordered" evidence="5">
    <location>
        <begin position="161"/>
        <end position="184"/>
    </location>
</feature>
<accession>A0A7J0BTQ9</accession>
<organism evidence="7 8">
    <name type="scientific">Desulfovibrio psychrotolerans</name>
    <dbReference type="NCBI Taxonomy" id="415242"/>
    <lineage>
        <taxon>Bacteria</taxon>
        <taxon>Pseudomonadati</taxon>
        <taxon>Thermodesulfobacteriota</taxon>
        <taxon>Desulfovibrionia</taxon>
        <taxon>Desulfovibrionales</taxon>
        <taxon>Desulfovibrionaceae</taxon>
        <taxon>Desulfovibrio</taxon>
    </lineage>
</organism>
<dbReference type="GO" id="GO:0051536">
    <property type="term" value="F:iron-sulfur cluster binding"/>
    <property type="evidence" value="ECO:0007669"/>
    <property type="project" value="UniProtKB-KW"/>
</dbReference>
<keyword evidence="1" id="KW-0479">Metal-binding</keyword>
<evidence type="ECO:0000259" key="6">
    <source>
        <dbReference type="Pfam" id="PF02662"/>
    </source>
</evidence>